<proteinExistence type="predicted"/>
<sequence>MKLEVDRAAIEYIKEKGAVISVDLYTSKSCCITITEPVVTFGKPELTQQFNEYTIDDIKIYVSKFIHLRDDIMSIKLNKFLGIKNISVSGVKML</sequence>
<evidence type="ECO:0000313" key="1">
    <source>
        <dbReference type="EMBL" id="TDT63650.1"/>
    </source>
</evidence>
<evidence type="ECO:0000313" key="2">
    <source>
        <dbReference type="Proteomes" id="UP000295325"/>
    </source>
</evidence>
<dbReference type="RefSeq" id="WP_133626774.1">
    <property type="nucleotide sequence ID" value="NZ_SOAZ01000001.1"/>
</dbReference>
<name>A0A4R7KXB1_9CLOT</name>
<protein>
    <recommendedName>
        <fullName evidence="3">Fe-S cluster assembly iron-binding protein IscA</fullName>
    </recommendedName>
</protein>
<dbReference type="Proteomes" id="UP000295325">
    <property type="component" value="Unassembled WGS sequence"/>
</dbReference>
<organism evidence="1 2">
    <name type="scientific">Fonticella tunisiensis</name>
    <dbReference type="NCBI Taxonomy" id="1096341"/>
    <lineage>
        <taxon>Bacteria</taxon>
        <taxon>Bacillati</taxon>
        <taxon>Bacillota</taxon>
        <taxon>Clostridia</taxon>
        <taxon>Eubacteriales</taxon>
        <taxon>Clostridiaceae</taxon>
        <taxon>Fonticella</taxon>
    </lineage>
</organism>
<reference evidence="1 2" key="1">
    <citation type="submission" date="2019-03" db="EMBL/GenBank/DDBJ databases">
        <title>Genomic Encyclopedia of Type Strains, Phase IV (KMG-IV): sequencing the most valuable type-strain genomes for metagenomic binning, comparative biology and taxonomic classification.</title>
        <authorList>
            <person name="Goeker M."/>
        </authorList>
    </citation>
    <scope>NUCLEOTIDE SEQUENCE [LARGE SCALE GENOMIC DNA]</scope>
    <source>
        <strain evidence="1 2">DSM 24455</strain>
    </source>
</reference>
<gene>
    <name evidence="1" type="ORF">EDD71_10177</name>
</gene>
<keyword evidence="2" id="KW-1185">Reference proteome</keyword>
<dbReference type="AlphaFoldDB" id="A0A4R7KXB1"/>
<dbReference type="OrthoDB" id="1798434at2"/>
<dbReference type="EMBL" id="SOAZ01000001">
    <property type="protein sequence ID" value="TDT63650.1"/>
    <property type="molecule type" value="Genomic_DNA"/>
</dbReference>
<accession>A0A4R7KXB1</accession>
<dbReference type="NCBIfam" id="NF041239">
    <property type="entry name" value="Moor_selen_rel"/>
    <property type="match status" value="1"/>
</dbReference>
<comment type="caution">
    <text evidence="1">The sequence shown here is derived from an EMBL/GenBank/DDBJ whole genome shotgun (WGS) entry which is preliminary data.</text>
</comment>
<evidence type="ECO:0008006" key="3">
    <source>
        <dbReference type="Google" id="ProtNLM"/>
    </source>
</evidence>
<dbReference type="InterPro" id="IPR049744">
    <property type="entry name" value="CC/Se_fam"/>
</dbReference>